<comment type="caution">
    <text evidence="1">The sequence shown here is derived from an EMBL/GenBank/DDBJ whole genome shotgun (WGS) entry which is preliminary data.</text>
</comment>
<organism evidence="1 2">
    <name type="scientific">Helianthus annuus</name>
    <name type="common">Common sunflower</name>
    <dbReference type="NCBI Taxonomy" id="4232"/>
    <lineage>
        <taxon>Eukaryota</taxon>
        <taxon>Viridiplantae</taxon>
        <taxon>Streptophyta</taxon>
        <taxon>Embryophyta</taxon>
        <taxon>Tracheophyta</taxon>
        <taxon>Spermatophyta</taxon>
        <taxon>Magnoliopsida</taxon>
        <taxon>eudicotyledons</taxon>
        <taxon>Gunneridae</taxon>
        <taxon>Pentapetalae</taxon>
        <taxon>asterids</taxon>
        <taxon>campanulids</taxon>
        <taxon>Asterales</taxon>
        <taxon>Asteraceae</taxon>
        <taxon>Asteroideae</taxon>
        <taxon>Heliantheae alliance</taxon>
        <taxon>Heliantheae</taxon>
        <taxon>Helianthus</taxon>
    </lineage>
</organism>
<proteinExistence type="predicted"/>
<reference evidence="1" key="1">
    <citation type="journal article" date="2017" name="Nature">
        <title>The sunflower genome provides insights into oil metabolism, flowering and Asterid evolution.</title>
        <authorList>
            <person name="Badouin H."/>
            <person name="Gouzy J."/>
            <person name="Grassa C.J."/>
            <person name="Murat F."/>
            <person name="Staton S.E."/>
            <person name="Cottret L."/>
            <person name="Lelandais-Briere C."/>
            <person name="Owens G.L."/>
            <person name="Carrere S."/>
            <person name="Mayjonade B."/>
            <person name="Legrand L."/>
            <person name="Gill N."/>
            <person name="Kane N.C."/>
            <person name="Bowers J.E."/>
            <person name="Hubner S."/>
            <person name="Bellec A."/>
            <person name="Berard A."/>
            <person name="Berges H."/>
            <person name="Blanchet N."/>
            <person name="Boniface M.C."/>
            <person name="Brunel D."/>
            <person name="Catrice O."/>
            <person name="Chaidir N."/>
            <person name="Claudel C."/>
            <person name="Donnadieu C."/>
            <person name="Faraut T."/>
            <person name="Fievet G."/>
            <person name="Helmstetter N."/>
            <person name="King M."/>
            <person name="Knapp S.J."/>
            <person name="Lai Z."/>
            <person name="Le Paslier M.C."/>
            <person name="Lippi Y."/>
            <person name="Lorenzon L."/>
            <person name="Mandel J.R."/>
            <person name="Marage G."/>
            <person name="Marchand G."/>
            <person name="Marquand E."/>
            <person name="Bret-Mestries E."/>
            <person name="Morien E."/>
            <person name="Nambeesan S."/>
            <person name="Nguyen T."/>
            <person name="Pegot-Espagnet P."/>
            <person name="Pouilly N."/>
            <person name="Raftis F."/>
            <person name="Sallet E."/>
            <person name="Schiex T."/>
            <person name="Thomas J."/>
            <person name="Vandecasteele C."/>
            <person name="Vares D."/>
            <person name="Vear F."/>
            <person name="Vautrin S."/>
            <person name="Crespi M."/>
            <person name="Mangin B."/>
            <person name="Burke J.M."/>
            <person name="Salse J."/>
            <person name="Munos S."/>
            <person name="Vincourt P."/>
            <person name="Rieseberg L.H."/>
            <person name="Langlade N.B."/>
        </authorList>
    </citation>
    <scope>NUCLEOTIDE SEQUENCE</scope>
    <source>
        <tissue evidence="1">Leaves</tissue>
    </source>
</reference>
<dbReference type="Proteomes" id="UP000215914">
    <property type="component" value="Unassembled WGS sequence"/>
</dbReference>
<protein>
    <submittedName>
        <fullName evidence="1">Uncharacterized protein</fullName>
    </submittedName>
</protein>
<evidence type="ECO:0000313" key="1">
    <source>
        <dbReference type="EMBL" id="KAF5783869.1"/>
    </source>
</evidence>
<sequence length="52" mass="6218">MRPGLIVCCWTYCIWTYYLFMGSWAQSVLMFKGCYKFCVREFDLLLLMIICG</sequence>
<dbReference type="Gramene" id="mRNA:HanXRQr2_Chr11g0513011">
    <property type="protein sequence ID" value="mRNA:HanXRQr2_Chr11g0513011"/>
    <property type="gene ID" value="HanXRQr2_Chr11g0513011"/>
</dbReference>
<evidence type="ECO:0000313" key="2">
    <source>
        <dbReference type="Proteomes" id="UP000215914"/>
    </source>
</evidence>
<accession>A0A9K3HT58</accession>
<dbReference type="AlphaFoldDB" id="A0A9K3HT58"/>
<keyword evidence="2" id="KW-1185">Reference proteome</keyword>
<reference evidence="1" key="2">
    <citation type="submission" date="2020-06" db="EMBL/GenBank/DDBJ databases">
        <title>Helianthus annuus Genome sequencing and assembly Release 2.</title>
        <authorList>
            <person name="Gouzy J."/>
            <person name="Langlade N."/>
            <person name="Munos S."/>
        </authorList>
    </citation>
    <scope>NUCLEOTIDE SEQUENCE</scope>
    <source>
        <tissue evidence="1">Leaves</tissue>
    </source>
</reference>
<name>A0A9K3HT58_HELAN</name>
<dbReference type="EMBL" id="MNCJ02000326">
    <property type="protein sequence ID" value="KAF5783869.1"/>
    <property type="molecule type" value="Genomic_DNA"/>
</dbReference>
<gene>
    <name evidence="1" type="ORF">HanXRQr2_Chr11g0513011</name>
</gene>